<dbReference type="EMBL" id="JAEUXJ010000019">
    <property type="protein sequence ID" value="MBL6458761.1"/>
    <property type="molecule type" value="Genomic_DNA"/>
</dbReference>
<comment type="caution">
    <text evidence="2">The sequence shown here is derived from an EMBL/GenBank/DDBJ whole genome shotgun (WGS) entry which is preliminary data.</text>
</comment>
<gene>
    <name evidence="2" type="ORF">JMJ55_25840</name>
</gene>
<accession>A0ABS1VAR7</accession>
<organism evidence="2 3">
    <name type="scientific">Belnapia mucosa</name>
    <dbReference type="NCBI Taxonomy" id="2804532"/>
    <lineage>
        <taxon>Bacteria</taxon>
        <taxon>Pseudomonadati</taxon>
        <taxon>Pseudomonadota</taxon>
        <taxon>Alphaproteobacteria</taxon>
        <taxon>Acetobacterales</taxon>
        <taxon>Roseomonadaceae</taxon>
        <taxon>Belnapia</taxon>
    </lineage>
</organism>
<feature type="transmembrane region" description="Helical" evidence="1">
    <location>
        <begin position="54"/>
        <end position="71"/>
    </location>
</feature>
<evidence type="ECO:0000313" key="3">
    <source>
        <dbReference type="Proteomes" id="UP000606490"/>
    </source>
</evidence>
<evidence type="ECO:0008006" key="4">
    <source>
        <dbReference type="Google" id="ProtNLM"/>
    </source>
</evidence>
<keyword evidence="1" id="KW-1133">Transmembrane helix</keyword>
<keyword evidence="3" id="KW-1185">Reference proteome</keyword>
<proteinExistence type="predicted"/>
<keyword evidence="1" id="KW-0472">Membrane</keyword>
<protein>
    <recommendedName>
        <fullName evidence="4">NADH dehydrogenase subunit 4</fullName>
    </recommendedName>
</protein>
<dbReference type="RefSeq" id="WP_202828550.1">
    <property type="nucleotide sequence ID" value="NZ_JAEUXJ010000019.1"/>
</dbReference>
<evidence type="ECO:0000256" key="1">
    <source>
        <dbReference type="SAM" id="Phobius"/>
    </source>
</evidence>
<reference evidence="2 3" key="1">
    <citation type="submission" date="2021-01" db="EMBL/GenBank/DDBJ databases">
        <title>Belnapia mucosa sp. nov. and Belnapia arida sp. nov., isolated from the Tabernas Desert (Almeria, Spain).</title>
        <authorList>
            <person name="Molina-Menor E."/>
            <person name="Vidal-Verdu A."/>
            <person name="Calonge A."/>
            <person name="Satari L."/>
            <person name="Pereto Magraner J."/>
            <person name="Porcar Miralles M."/>
        </authorList>
    </citation>
    <scope>NUCLEOTIDE SEQUENCE [LARGE SCALE GENOMIC DNA]</scope>
    <source>
        <strain evidence="2 3">T6</strain>
    </source>
</reference>
<dbReference type="Proteomes" id="UP000606490">
    <property type="component" value="Unassembled WGS sequence"/>
</dbReference>
<name>A0ABS1VAR7_9PROT</name>
<keyword evidence="1" id="KW-0812">Transmembrane</keyword>
<evidence type="ECO:0000313" key="2">
    <source>
        <dbReference type="EMBL" id="MBL6458761.1"/>
    </source>
</evidence>
<sequence>MLLPLLWLHAPVMALTALAVGRPAPPAALASAAMTALVHLSWASQRSAPATRYLSAIALIGQPALLVYLLAGHPWQMDMHMYLFAALAPLIG</sequence>